<name>A0A392RYI5_9FABA</name>
<keyword evidence="2" id="KW-1185">Reference proteome</keyword>
<dbReference type="AlphaFoldDB" id="A0A392RYI5"/>
<accession>A0A392RYI5</accession>
<dbReference type="EMBL" id="LXQA010288440">
    <property type="protein sequence ID" value="MCI41144.1"/>
    <property type="molecule type" value="Genomic_DNA"/>
</dbReference>
<proteinExistence type="predicted"/>
<protein>
    <submittedName>
        <fullName evidence="1">Uncharacterized protein</fullName>
    </submittedName>
</protein>
<feature type="non-terminal residue" evidence="1">
    <location>
        <position position="1"/>
    </location>
</feature>
<dbReference type="Proteomes" id="UP000265520">
    <property type="component" value="Unassembled WGS sequence"/>
</dbReference>
<reference evidence="1 2" key="1">
    <citation type="journal article" date="2018" name="Front. Plant Sci.">
        <title>Red Clover (Trifolium pratense) and Zigzag Clover (T. medium) - A Picture of Genomic Similarities and Differences.</title>
        <authorList>
            <person name="Dluhosova J."/>
            <person name="Istvanek J."/>
            <person name="Nedelnik J."/>
            <person name="Repkova J."/>
        </authorList>
    </citation>
    <scope>NUCLEOTIDE SEQUENCE [LARGE SCALE GENOMIC DNA]</scope>
    <source>
        <strain evidence="2">cv. 10/8</strain>
        <tissue evidence="1">Leaf</tissue>
    </source>
</reference>
<evidence type="ECO:0000313" key="2">
    <source>
        <dbReference type="Proteomes" id="UP000265520"/>
    </source>
</evidence>
<sequence>IKMDKMLELVQALVNNPQPTANAGNVNWPPYGLPAGYTPPEDDSSMQPPQGHVIIPVVNEAPTTQGIYASLEQNTSEDAQLAQAPPVPAVDHGEDEIAQKYKALEERLKAVEGFSAF</sequence>
<comment type="caution">
    <text evidence="1">The sequence shown here is derived from an EMBL/GenBank/DDBJ whole genome shotgun (WGS) entry which is preliminary data.</text>
</comment>
<organism evidence="1 2">
    <name type="scientific">Trifolium medium</name>
    <dbReference type="NCBI Taxonomy" id="97028"/>
    <lineage>
        <taxon>Eukaryota</taxon>
        <taxon>Viridiplantae</taxon>
        <taxon>Streptophyta</taxon>
        <taxon>Embryophyta</taxon>
        <taxon>Tracheophyta</taxon>
        <taxon>Spermatophyta</taxon>
        <taxon>Magnoliopsida</taxon>
        <taxon>eudicotyledons</taxon>
        <taxon>Gunneridae</taxon>
        <taxon>Pentapetalae</taxon>
        <taxon>rosids</taxon>
        <taxon>fabids</taxon>
        <taxon>Fabales</taxon>
        <taxon>Fabaceae</taxon>
        <taxon>Papilionoideae</taxon>
        <taxon>50 kb inversion clade</taxon>
        <taxon>NPAAA clade</taxon>
        <taxon>Hologalegina</taxon>
        <taxon>IRL clade</taxon>
        <taxon>Trifolieae</taxon>
        <taxon>Trifolium</taxon>
    </lineage>
</organism>
<evidence type="ECO:0000313" key="1">
    <source>
        <dbReference type="EMBL" id="MCI41144.1"/>
    </source>
</evidence>
<feature type="non-terminal residue" evidence="1">
    <location>
        <position position="117"/>
    </location>
</feature>